<reference evidence="3" key="3">
    <citation type="submission" date="2025-09" db="UniProtKB">
        <authorList>
            <consortium name="Ensembl"/>
        </authorList>
    </citation>
    <scope>IDENTIFICATION</scope>
</reference>
<dbReference type="PROSITE" id="PS51219">
    <property type="entry name" value="DPCK"/>
    <property type="match status" value="1"/>
</dbReference>
<dbReference type="GO" id="GO:0005524">
    <property type="term" value="F:ATP binding"/>
    <property type="evidence" value="ECO:0007669"/>
    <property type="project" value="UniProtKB-KW"/>
</dbReference>
<dbReference type="PANTHER" id="PTHR10695:SF46">
    <property type="entry name" value="BIFUNCTIONAL COENZYME A SYNTHASE-RELATED"/>
    <property type="match status" value="1"/>
</dbReference>
<evidence type="ECO:0000256" key="2">
    <source>
        <dbReference type="ARBA" id="ARBA00022840"/>
    </source>
</evidence>
<evidence type="ECO:0000313" key="4">
    <source>
        <dbReference type="Proteomes" id="UP000314982"/>
    </source>
</evidence>
<keyword evidence="2" id="KW-0067">ATP-binding</keyword>
<dbReference type="GeneTree" id="ENSGT00550000075038"/>
<keyword evidence="4" id="KW-1185">Reference proteome</keyword>
<proteinExistence type="inferred from homology"/>
<dbReference type="HAMAP" id="MF_00376">
    <property type="entry name" value="Dephospho_CoA_kinase"/>
    <property type="match status" value="1"/>
</dbReference>
<reference evidence="4" key="1">
    <citation type="submission" date="2018-06" db="EMBL/GenBank/DDBJ databases">
        <title>Genome assembly of Danube salmon.</title>
        <authorList>
            <person name="Macqueen D.J."/>
            <person name="Gundappa M.K."/>
        </authorList>
    </citation>
    <scope>NUCLEOTIDE SEQUENCE [LARGE SCALE GENOMIC DNA]</scope>
</reference>
<dbReference type="Proteomes" id="UP000314982">
    <property type="component" value="Unassembled WGS sequence"/>
</dbReference>
<dbReference type="SUPFAM" id="SSF52540">
    <property type="entry name" value="P-loop containing nucleoside triphosphate hydrolases"/>
    <property type="match status" value="1"/>
</dbReference>
<dbReference type="Ensembl" id="ENSHHUT00000026951.1">
    <property type="protein sequence ID" value="ENSHHUP00000025928.1"/>
    <property type="gene ID" value="ENSHHUG00000016381.1"/>
</dbReference>
<dbReference type="NCBIfam" id="TIGR00152">
    <property type="entry name" value="dephospho-CoA kinase"/>
    <property type="match status" value="1"/>
</dbReference>
<dbReference type="CDD" id="cd02022">
    <property type="entry name" value="DPCK"/>
    <property type="match status" value="1"/>
</dbReference>
<dbReference type="STRING" id="62062.ENSHHUP00000025928"/>
<dbReference type="Gene3D" id="3.40.50.300">
    <property type="entry name" value="P-loop containing nucleotide triphosphate hydrolases"/>
    <property type="match status" value="1"/>
</dbReference>
<organism evidence="3 4">
    <name type="scientific">Hucho hucho</name>
    <name type="common">huchen</name>
    <dbReference type="NCBI Taxonomy" id="62062"/>
    <lineage>
        <taxon>Eukaryota</taxon>
        <taxon>Metazoa</taxon>
        <taxon>Chordata</taxon>
        <taxon>Craniata</taxon>
        <taxon>Vertebrata</taxon>
        <taxon>Euteleostomi</taxon>
        <taxon>Actinopterygii</taxon>
        <taxon>Neopterygii</taxon>
        <taxon>Teleostei</taxon>
        <taxon>Protacanthopterygii</taxon>
        <taxon>Salmoniformes</taxon>
        <taxon>Salmonidae</taxon>
        <taxon>Salmoninae</taxon>
        <taxon>Hucho</taxon>
    </lineage>
</organism>
<evidence type="ECO:0000256" key="1">
    <source>
        <dbReference type="ARBA" id="ARBA00022741"/>
    </source>
</evidence>
<dbReference type="InterPro" id="IPR001977">
    <property type="entry name" value="Depp_CoAkinase"/>
</dbReference>
<evidence type="ECO:0008006" key="5">
    <source>
        <dbReference type="Google" id="ProtNLM"/>
    </source>
</evidence>
<dbReference type="Pfam" id="PF01121">
    <property type="entry name" value="CoaE"/>
    <property type="match status" value="1"/>
</dbReference>
<dbReference type="AlphaFoldDB" id="A0A4W5LJ91"/>
<reference evidence="3" key="2">
    <citation type="submission" date="2025-08" db="UniProtKB">
        <authorList>
            <consortium name="Ensembl"/>
        </authorList>
    </citation>
    <scope>IDENTIFICATION</scope>
</reference>
<protein>
    <recommendedName>
        <fullName evidence="5">Dephospho-CoA kinase</fullName>
    </recommendedName>
</protein>
<sequence>SPVVGLTGGIGAGKSTVEKLFAELGIPCVDTDRIAHQLTAVGGAAMAALCAAFGADIQHADGSLDRERMRQKVFADANERRRLEAILHPMIFDESLRQLAQLDAPYILLAVPLLFESSCYQDIVAESLLVDCEPSLQRERVMLRSGLPAAQVEAIIAAQMPRALRRERADSVLDNNGDLALLSLQVASVGGGWAYRA</sequence>
<dbReference type="GO" id="GO:0004140">
    <property type="term" value="F:dephospho-CoA kinase activity"/>
    <property type="evidence" value="ECO:0007669"/>
    <property type="project" value="InterPro"/>
</dbReference>
<accession>A0A4W5LJ91</accession>
<keyword evidence="1" id="KW-0547">Nucleotide-binding</keyword>
<name>A0A4W5LJ91_9TELE</name>
<evidence type="ECO:0000313" key="3">
    <source>
        <dbReference type="Ensembl" id="ENSHHUP00000025928.1"/>
    </source>
</evidence>
<dbReference type="PANTHER" id="PTHR10695">
    <property type="entry name" value="DEPHOSPHO-COA KINASE-RELATED"/>
    <property type="match status" value="1"/>
</dbReference>
<dbReference type="InterPro" id="IPR027417">
    <property type="entry name" value="P-loop_NTPase"/>
</dbReference>
<dbReference type="GO" id="GO:0015937">
    <property type="term" value="P:coenzyme A biosynthetic process"/>
    <property type="evidence" value="ECO:0007669"/>
    <property type="project" value="InterPro"/>
</dbReference>